<dbReference type="PANTHER" id="PTHR30363:SF44">
    <property type="entry name" value="AGA OPERON TRANSCRIPTIONAL REPRESSOR-RELATED"/>
    <property type="match status" value="1"/>
</dbReference>
<evidence type="ECO:0000256" key="1">
    <source>
        <dbReference type="ARBA" id="ARBA00023015"/>
    </source>
</evidence>
<dbReference type="PANTHER" id="PTHR30363">
    <property type="entry name" value="HTH-TYPE TRANSCRIPTIONAL REGULATOR SRLR-RELATED"/>
    <property type="match status" value="1"/>
</dbReference>
<accession>A0ABS0F6Y5</accession>
<dbReference type="InterPro" id="IPR050313">
    <property type="entry name" value="Carb_Metab_HTH_regulators"/>
</dbReference>
<evidence type="ECO:0000259" key="4">
    <source>
        <dbReference type="PROSITE" id="PS51000"/>
    </source>
</evidence>
<dbReference type="Gene3D" id="3.40.50.1360">
    <property type="match status" value="1"/>
</dbReference>
<evidence type="ECO:0000256" key="2">
    <source>
        <dbReference type="ARBA" id="ARBA00023125"/>
    </source>
</evidence>
<keyword evidence="6" id="KW-1185">Reference proteome</keyword>
<feature type="domain" description="HTH deoR-type" evidence="4">
    <location>
        <begin position="3"/>
        <end position="58"/>
    </location>
</feature>
<dbReference type="InterPro" id="IPR018356">
    <property type="entry name" value="Tscrpt_reg_HTH_DeoR_CS"/>
</dbReference>
<organism evidence="5 6">
    <name type="scientific">Alicyclobacillus mali</name>
    <name type="common">ex Roth et al. 2021</name>
    <dbReference type="NCBI Taxonomy" id="1123961"/>
    <lineage>
        <taxon>Bacteria</taxon>
        <taxon>Bacillati</taxon>
        <taxon>Bacillota</taxon>
        <taxon>Bacilli</taxon>
        <taxon>Bacillales</taxon>
        <taxon>Alicyclobacillaceae</taxon>
        <taxon>Alicyclobacillus</taxon>
    </lineage>
</organism>
<sequence length="266" mass="28905">MYPKERQRVLLELLAQHGFASYRQLAEKLGVSEITVRRDMKALEAQGLVETAFGGGQVTRAARELPYTDKRILQIPEKMAIAKAALRQIESGMTIAIAAGTTTWVLAQHIAGFQNLTFLTNSVNVASELSKNGYSDIFLTGGQFRTPSDALVGPVAEQMIRQFRADILFVGASGLHVDHGLSTPNVLEASINRAMMERAARVVVLADHTKWGVESLMSFAKLSEIDALITDRRPADAEAAALAECDVDLMIASAPNIEPSRRGDAQ</sequence>
<evidence type="ECO:0000313" key="6">
    <source>
        <dbReference type="Proteomes" id="UP000642910"/>
    </source>
</evidence>
<dbReference type="Pfam" id="PF00455">
    <property type="entry name" value="DeoRC"/>
    <property type="match status" value="1"/>
</dbReference>
<dbReference type="PROSITE" id="PS51000">
    <property type="entry name" value="HTH_DEOR_2"/>
    <property type="match status" value="1"/>
</dbReference>
<evidence type="ECO:0000313" key="5">
    <source>
        <dbReference type="EMBL" id="MBF8379060.1"/>
    </source>
</evidence>
<dbReference type="Proteomes" id="UP000642910">
    <property type="component" value="Unassembled WGS sequence"/>
</dbReference>
<protein>
    <submittedName>
        <fullName evidence="5">DeoR/GlpR transcriptional regulator</fullName>
    </submittedName>
</protein>
<name>A0ABS0F6Y5_9BACL</name>
<keyword evidence="1" id="KW-0805">Transcription regulation</keyword>
<dbReference type="Gene3D" id="1.10.10.10">
    <property type="entry name" value="Winged helix-like DNA-binding domain superfamily/Winged helix DNA-binding domain"/>
    <property type="match status" value="1"/>
</dbReference>
<dbReference type="InterPro" id="IPR036388">
    <property type="entry name" value="WH-like_DNA-bd_sf"/>
</dbReference>
<dbReference type="InterPro" id="IPR001034">
    <property type="entry name" value="DeoR_HTH"/>
</dbReference>
<comment type="caution">
    <text evidence="5">The sequence shown here is derived from an EMBL/GenBank/DDBJ whole genome shotgun (WGS) entry which is preliminary data.</text>
</comment>
<dbReference type="Pfam" id="PF08220">
    <property type="entry name" value="HTH_DeoR"/>
    <property type="match status" value="1"/>
</dbReference>
<proteinExistence type="predicted"/>
<reference evidence="5 6" key="1">
    <citation type="submission" date="2020-11" db="EMBL/GenBank/DDBJ databases">
        <title>Genomic insight of Alicyclobacillus mali FL 18 reveals a new arsenic-resistant strain, with potential in environmental biotechnology.</title>
        <authorList>
            <person name="Fiorentino G."/>
            <person name="Gallo G."/>
            <person name="Aulitto M."/>
        </authorList>
    </citation>
    <scope>NUCLEOTIDE SEQUENCE [LARGE SCALE GENOMIC DNA]</scope>
    <source>
        <strain evidence="5 6">FL 18</strain>
    </source>
</reference>
<evidence type="ECO:0000256" key="3">
    <source>
        <dbReference type="ARBA" id="ARBA00023163"/>
    </source>
</evidence>
<dbReference type="InterPro" id="IPR036390">
    <property type="entry name" value="WH_DNA-bd_sf"/>
</dbReference>
<dbReference type="InterPro" id="IPR037171">
    <property type="entry name" value="NagB/RpiA_transferase-like"/>
</dbReference>
<dbReference type="SMART" id="SM00420">
    <property type="entry name" value="HTH_DEOR"/>
    <property type="match status" value="1"/>
</dbReference>
<dbReference type="EMBL" id="JADPKZ010000048">
    <property type="protein sequence ID" value="MBF8379060.1"/>
    <property type="molecule type" value="Genomic_DNA"/>
</dbReference>
<dbReference type="InterPro" id="IPR014036">
    <property type="entry name" value="DeoR-like_C"/>
</dbReference>
<dbReference type="SUPFAM" id="SSF46785">
    <property type="entry name" value="Winged helix' DNA-binding domain"/>
    <property type="match status" value="1"/>
</dbReference>
<dbReference type="PRINTS" id="PR00037">
    <property type="entry name" value="HTHLACR"/>
</dbReference>
<keyword evidence="2" id="KW-0238">DNA-binding</keyword>
<gene>
    <name evidence="5" type="ORF">IW967_14510</name>
</gene>
<keyword evidence="3" id="KW-0804">Transcription</keyword>
<dbReference type="RefSeq" id="WP_195868376.1">
    <property type="nucleotide sequence ID" value="NZ_JADPKZ010000048.1"/>
</dbReference>
<dbReference type="SMART" id="SM01134">
    <property type="entry name" value="DeoRC"/>
    <property type="match status" value="1"/>
</dbReference>
<dbReference type="SUPFAM" id="SSF100950">
    <property type="entry name" value="NagB/RpiA/CoA transferase-like"/>
    <property type="match status" value="1"/>
</dbReference>
<dbReference type="PROSITE" id="PS00894">
    <property type="entry name" value="HTH_DEOR_1"/>
    <property type="match status" value="1"/>
</dbReference>